<accession>A0A9P6LTC4</accession>
<evidence type="ECO:0000256" key="1">
    <source>
        <dbReference type="SAM" id="MobiDB-lite"/>
    </source>
</evidence>
<keyword evidence="3" id="KW-1185">Reference proteome</keyword>
<dbReference type="AlphaFoldDB" id="A0A9P6LTC4"/>
<name>A0A9P6LTC4_9FUNG</name>
<dbReference type="EMBL" id="JAAAHW010009609">
    <property type="protein sequence ID" value="KAF9938340.1"/>
    <property type="molecule type" value="Genomic_DNA"/>
</dbReference>
<sequence length="213" mass="24698">MRAYREFMEMQREERRQQEELFREQEAVQQEERRLKRSAQIEQDKRRREQLKEKEAKENDTRMRRIKAEKLKDENARRELRAYIQRVKSFRLSTLAGRLRRTEAQLLKDLAAVAQDEDIMSNGHSDAEGSVVVPQIVLATNVTIMPRTPGPPTTPCLSSRSSRPQLLILRDPASDQHIVLDESKLAAFAEVVQTSGRVDKKELSAASERIFAQ</sequence>
<evidence type="ECO:0000313" key="2">
    <source>
        <dbReference type="EMBL" id="KAF9938340.1"/>
    </source>
</evidence>
<organism evidence="2 3">
    <name type="scientific">Modicella reniformis</name>
    <dbReference type="NCBI Taxonomy" id="1440133"/>
    <lineage>
        <taxon>Eukaryota</taxon>
        <taxon>Fungi</taxon>
        <taxon>Fungi incertae sedis</taxon>
        <taxon>Mucoromycota</taxon>
        <taxon>Mortierellomycotina</taxon>
        <taxon>Mortierellomycetes</taxon>
        <taxon>Mortierellales</taxon>
        <taxon>Mortierellaceae</taxon>
        <taxon>Modicella</taxon>
    </lineage>
</organism>
<protein>
    <submittedName>
        <fullName evidence="2">Uncharacterized protein</fullName>
    </submittedName>
</protein>
<feature type="compositionally biased region" description="Basic and acidic residues" evidence="1">
    <location>
        <begin position="42"/>
        <end position="70"/>
    </location>
</feature>
<gene>
    <name evidence="2" type="ORF">BGZ65_000027</name>
</gene>
<feature type="region of interest" description="Disordered" evidence="1">
    <location>
        <begin position="29"/>
        <end position="70"/>
    </location>
</feature>
<comment type="caution">
    <text evidence="2">The sequence shown here is derived from an EMBL/GenBank/DDBJ whole genome shotgun (WGS) entry which is preliminary data.</text>
</comment>
<dbReference type="Proteomes" id="UP000749646">
    <property type="component" value="Unassembled WGS sequence"/>
</dbReference>
<evidence type="ECO:0000313" key="3">
    <source>
        <dbReference type="Proteomes" id="UP000749646"/>
    </source>
</evidence>
<reference evidence="2" key="1">
    <citation type="journal article" date="2020" name="Fungal Divers.">
        <title>Resolving the Mortierellaceae phylogeny through synthesis of multi-gene phylogenetics and phylogenomics.</title>
        <authorList>
            <person name="Vandepol N."/>
            <person name="Liber J."/>
            <person name="Desiro A."/>
            <person name="Na H."/>
            <person name="Kennedy M."/>
            <person name="Barry K."/>
            <person name="Grigoriev I.V."/>
            <person name="Miller A.N."/>
            <person name="O'Donnell K."/>
            <person name="Stajich J.E."/>
            <person name="Bonito G."/>
        </authorList>
    </citation>
    <scope>NUCLEOTIDE SEQUENCE</scope>
    <source>
        <strain evidence="2">MES-2147</strain>
    </source>
</reference>
<proteinExistence type="predicted"/>
<dbReference type="OrthoDB" id="2421798at2759"/>